<sequence>MDVNVAEAIDVSDDVTYNILLHNAVVFTNPQVTATDNGIVDGNTAIIEPVSAITFEGDYEMGGVTDTSYCPACIIQLDVAWYDLSAENGATPVNLGLWSGQTRTVGGPISTRQGAPSGHFTFESFAPDRGGHLLCECGALSTI</sequence>
<dbReference type="Proteomes" id="UP000596337">
    <property type="component" value="Chromosome 1"/>
</dbReference>
<evidence type="ECO:0000313" key="1">
    <source>
        <dbReference type="EMBL" id="QRG82625.1"/>
    </source>
</evidence>
<proteinExistence type="predicted"/>
<dbReference type="AlphaFoldDB" id="A0AA92R6J5"/>
<reference evidence="1 2" key="1">
    <citation type="submission" date="2021-01" db="EMBL/GenBank/DDBJ databases">
        <title>Characterization of a novel blaVMB-2- harboring plasmid in Vibrio diabolicus.</title>
        <authorList>
            <person name="Liu M."/>
        </authorList>
    </citation>
    <scope>NUCLEOTIDE SEQUENCE [LARGE SCALE GENOMIC DNA]</scope>
    <source>
        <strain evidence="1 2">SLV18</strain>
    </source>
</reference>
<gene>
    <name evidence="1" type="ORF">JOS67_13760</name>
</gene>
<accession>A0AA92R6J5</accession>
<protein>
    <submittedName>
        <fullName evidence="1">Uncharacterized protein</fullName>
    </submittedName>
</protein>
<dbReference type="EMBL" id="CP069195">
    <property type="protein sequence ID" value="QRG82625.1"/>
    <property type="molecule type" value="Genomic_DNA"/>
</dbReference>
<name>A0AA92R6J5_9VIBR</name>
<organism evidence="1 2">
    <name type="scientific">Vibrio diabolicus</name>
    <dbReference type="NCBI Taxonomy" id="50719"/>
    <lineage>
        <taxon>Bacteria</taxon>
        <taxon>Pseudomonadati</taxon>
        <taxon>Pseudomonadota</taxon>
        <taxon>Gammaproteobacteria</taxon>
        <taxon>Vibrionales</taxon>
        <taxon>Vibrionaceae</taxon>
        <taxon>Vibrio</taxon>
        <taxon>Vibrio diabolicus subgroup</taxon>
    </lineage>
</organism>
<dbReference type="RefSeq" id="WP_203346706.1">
    <property type="nucleotide sequence ID" value="NZ_CP069195.1"/>
</dbReference>
<evidence type="ECO:0000313" key="2">
    <source>
        <dbReference type="Proteomes" id="UP000596337"/>
    </source>
</evidence>